<comment type="pathway">
    <text evidence="3">Amino-acid biosynthesis; L-methionine biosynthesis via de novo pathway; L-homocysteine from O-succinyl-L-homoserine: step 1/1.</text>
</comment>
<keyword evidence="3" id="KW-0808">Transferase</keyword>
<comment type="function">
    <text evidence="3">Catalyzes the formation of L-homocysteine from O-succinyl-L-homoserine (OSHS) and hydrogen sulfide.</text>
</comment>
<dbReference type="AlphaFoldDB" id="A0A4V2V9P1"/>
<dbReference type="GO" id="GO:0071266">
    <property type="term" value="P:'de novo' L-methionine biosynthetic process"/>
    <property type="evidence" value="ECO:0007669"/>
    <property type="project" value="UniProtKB-UniRule"/>
</dbReference>
<dbReference type="PANTHER" id="PTHR11808:SF80">
    <property type="entry name" value="CYSTATHIONINE GAMMA-LYASE"/>
    <property type="match status" value="1"/>
</dbReference>
<dbReference type="CDD" id="cd00614">
    <property type="entry name" value="CGS_like"/>
    <property type="match status" value="1"/>
</dbReference>
<dbReference type="GO" id="GO:0016765">
    <property type="term" value="F:transferase activity, transferring alkyl or aryl (other than methyl) groups"/>
    <property type="evidence" value="ECO:0007669"/>
    <property type="project" value="UniProtKB-UniRule"/>
</dbReference>
<dbReference type="Proteomes" id="UP000294576">
    <property type="component" value="Unassembled WGS sequence"/>
</dbReference>
<comment type="subunit">
    <text evidence="3">Homotetramer.</text>
</comment>
<dbReference type="HAMAP" id="MF_02056">
    <property type="entry name" value="MetZ"/>
    <property type="match status" value="1"/>
</dbReference>
<dbReference type="PIRSF" id="PIRSF001434">
    <property type="entry name" value="CGS"/>
    <property type="match status" value="1"/>
</dbReference>
<comment type="cofactor">
    <cofactor evidence="1 3 5">
        <name>pyridoxal 5'-phosphate</name>
        <dbReference type="ChEBI" id="CHEBI:597326"/>
    </cofactor>
</comment>
<dbReference type="InterPro" id="IPR000277">
    <property type="entry name" value="Cys/Met-Metab_PyrdxlP-dep_enz"/>
</dbReference>
<dbReference type="GO" id="GO:0030170">
    <property type="term" value="F:pyridoxal phosphate binding"/>
    <property type="evidence" value="ECO:0007669"/>
    <property type="project" value="UniProtKB-UniRule"/>
</dbReference>
<dbReference type="GO" id="GO:0019346">
    <property type="term" value="P:transsulfuration"/>
    <property type="evidence" value="ECO:0007669"/>
    <property type="project" value="InterPro"/>
</dbReference>
<gene>
    <name evidence="3" type="primary">metZ</name>
    <name evidence="6" type="ORF">EV132_10383</name>
</gene>
<evidence type="ECO:0000256" key="4">
    <source>
        <dbReference type="PIRSR" id="PIRSR001434-2"/>
    </source>
</evidence>
<sequence>MSKTWRPATQLVHGGTLRSQYGETSEAIFLTQGFVYDTSEAAEARFKGETDGFIYARYGSPTNDMFEKRMCALEGAEDARATASGMAAVTAAILCQLKAGDHIVAARALFGSCRWVVETLAPKYGIECTLIDGRYLENWENAIRPATKVFFLESPTNPTLEVIDIAGVAKLANQIGAKVVVDNVFATPLFQKPLELGAHIVVYSATKHIDGQGRCLGGVVLSDKEWIDENLHDYFRHTGPAMSPFNAWTLLKGIETLPLRVKQQTASAARIADFLAEQRQVANVIYPGRKDHPQADIIAKQMSGGSTLVAFELKGGKEAAFALQNALDIIKISNNLGDSKSLITHPATTTHKNLTDEARAELGISAGTVRLSLGIEDAQDLIEDFAQALSKVRS</sequence>
<dbReference type="InterPro" id="IPR015422">
    <property type="entry name" value="PyrdxlP-dep_Trfase_small"/>
</dbReference>
<keyword evidence="3" id="KW-0486">Methionine biosynthesis</keyword>
<dbReference type="GO" id="GO:0071268">
    <property type="term" value="P:homocysteine biosynthetic process"/>
    <property type="evidence" value="ECO:0007669"/>
    <property type="project" value="InterPro"/>
</dbReference>
<dbReference type="Pfam" id="PF01053">
    <property type="entry name" value="Cys_Met_Meta_PP"/>
    <property type="match status" value="1"/>
</dbReference>
<dbReference type="EMBL" id="SMBH01000003">
    <property type="protein sequence ID" value="TCU17965.1"/>
    <property type="molecule type" value="Genomic_DNA"/>
</dbReference>
<evidence type="ECO:0000313" key="7">
    <source>
        <dbReference type="Proteomes" id="UP000294576"/>
    </source>
</evidence>
<dbReference type="FunFam" id="3.90.1150.10:FF:000033">
    <property type="entry name" value="Cystathionine gamma-synthase"/>
    <property type="match status" value="1"/>
</dbReference>
<evidence type="ECO:0000256" key="2">
    <source>
        <dbReference type="ARBA" id="ARBA00022898"/>
    </source>
</evidence>
<dbReference type="InterPro" id="IPR006234">
    <property type="entry name" value="O-succ-hSer_sulfhydrylase"/>
</dbReference>
<dbReference type="PANTHER" id="PTHR11808">
    <property type="entry name" value="TRANS-SULFURATION ENZYME FAMILY MEMBER"/>
    <property type="match status" value="1"/>
</dbReference>
<dbReference type="UniPathway" id="UPA00051">
    <property type="reaction ID" value="UER00449"/>
</dbReference>
<evidence type="ECO:0000256" key="5">
    <source>
        <dbReference type="RuleBase" id="RU362118"/>
    </source>
</evidence>
<organism evidence="6 7">
    <name type="scientific">Rhizobium sullae</name>
    <name type="common">Rhizobium hedysari</name>
    <dbReference type="NCBI Taxonomy" id="50338"/>
    <lineage>
        <taxon>Bacteria</taxon>
        <taxon>Pseudomonadati</taxon>
        <taxon>Pseudomonadota</taxon>
        <taxon>Alphaproteobacteria</taxon>
        <taxon>Hyphomicrobiales</taxon>
        <taxon>Rhizobiaceae</taxon>
        <taxon>Rhizobium/Agrobacterium group</taxon>
        <taxon>Rhizobium</taxon>
    </lineage>
</organism>
<comment type="similarity">
    <text evidence="3">Belongs to the trans-sulfuration enzymes family. MetZ subfamily.</text>
</comment>
<reference evidence="6 7" key="1">
    <citation type="submission" date="2019-03" db="EMBL/GenBank/DDBJ databases">
        <title>Genomic Encyclopedia of Type Strains, Phase IV (KMG-V): Genome sequencing to study the core and pangenomes of soil and plant-associated prokaryotes.</title>
        <authorList>
            <person name="Whitman W."/>
        </authorList>
    </citation>
    <scope>NUCLEOTIDE SEQUENCE [LARGE SCALE GENOMIC DNA]</scope>
    <source>
        <strain evidence="6 7">Hc14</strain>
    </source>
</reference>
<proteinExistence type="inferred from homology"/>
<dbReference type="GO" id="GO:0005737">
    <property type="term" value="C:cytoplasm"/>
    <property type="evidence" value="ECO:0007669"/>
    <property type="project" value="TreeGrafter"/>
</dbReference>
<comment type="catalytic activity">
    <reaction evidence="3">
        <text>O-succinyl-L-homoserine + hydrogen sulfide = L-homocysteine + succinate</text>
        <dbReference type="Rhea" id="RHEA:27826"/>
        <dbReference type="ChEBI" id="CHEBI:29919"/>
        <dbReference type="ChEBI" id="CHEBI:30031"/>
        <dbReference type="ChEBI" id="CHEBI:57661"/>
        <dbReference type="ChEBI" id="CHEBI:58199"/>
    </reaction>
</comment>
<dbReference type="FunFam" id="3.40.640.10:FF:000046">
    <property type="entry name" value="Cystathionine gamma-lyase"/>
    <property type="match status" value="1"/>
</dbReference>
<dbReference type="EC" id="2.5.1.-" evidence="3"/>
<dbReference type="RefSeq" id="WP_132560226.1">
    <property type="nucleotide sequence ID" value="NZ_SMBH01000003.1"/>
</dbReference>
<accession>A0A4V2V9P1</accession>
<protein>
    <recommendedName>
        <fullName evidence="3">O-succinylhomoserine sulfhydrylase</fullName>
        <shortName evidence="3">OSH sulfhydrylase</shortName>
        <shortName evidence="3">OSHS sulfhydrylase</shortName>
        <ecNumber evidence="3">2.5.1.-</ecNumber>
    </recommendedName>
</protein>
<dbReference type="Gene3D" id="3.40.640.10">
    <property type="entry name" value="Type I PLP-dependent aspartate aminotransferase-like (Major domain)"/>
    <property type="match status" value="1"/>
</dbReference>
<evidence type="ECO:0000256" key="1">
    <source>
        <dbReference type="ARBA" id="ARBA00001933"/>
    </source>
</evidence>
<comment type="caution">
    <text evidence="6">The sequence shown here is derived from an EMBL/GenBank/DDBJ whole genome shotgun (WGS) entry which is preliminary data.</text>
</comment>
<name>A0A4V2V9P1_RHISU</name>
<keyword evidence="3" id="KW-0028">Amino-acid biosynthesis</keyword>
<dbReference type="InterPro" id="IPR015424">
    <property type="entry name" value="PyrdxlP-dep_Trfase"/>
</dbReference>
<dbReference type="NCBIfam" id="NF005696">
    <property type="entry name" value="PRK07504.1"/>
    <property type="match status" value="1"/>
</dbReference>
<feature type="modified residue" description="N6-(pyridoxal phosphate)lysine" evidence="3 4">
    <location>
        <position position="207"/>
    </location>
</feature>
<keyword evidence="2 3" id="KW-0663">Pyridoxal phosphate</keyword>
<dbReference type="Gene3D" id="3.90.1150.10">
    <property type="entry name" value="Aspartate Aminotransferase, domain 1"/>
    <property type="match status" value="1"/>
</dbReference>
<evidence type="ECO:0000256" key="3">
    <source>
        <dbReference type="HAMAP-Rule" id="MF_02056"/>
    </source>
</evidence>
<evidence type="ECO:0000313" key="6">
    <source>
        <dbReference type="EMBL" id="TCU17965.1"/>
    </source>
</evidence>
<dbReference type="SUPFAM" id="SSF53383">
    <property type="entry name" value="PLP-dependent transferases"/>
    <property type="match status" value="1"/>
</dbReference>
<dbReference type="NCBIfam" id="TIGR01325">
    <property type="entry name" value="O_suc_HS_sulf"/>
    <property type="match status" value="1"/>
</dbReference>
<dbReference type="GO" id="GO:0016846">
    <property type="term" value="F:carbon-sulfur lyase activity"/>
    <property type="evidence" value="ECO:0007669"/>
    <property type="project" value="TreeGrafter"/>
</dbReference>
<dbReference type="InterPro" id="IPR015421">
    <property type="entry name" value="PyrdxlP-dep_Trfase_major"/>
</dbReference>